<reference evidence="4" key="2">
    <citation type="submission" date="2019-10" db="EMBL/GenBank/DDBJ databases">
        <authorList>
            <consortium name="NCBI Genome Project"/>
        </authorList>
    </citation>
    <scope>NUCLEOTIDE SEQUENCE</scope>
    <source>
        <strain evidence="4">NI907</strain>
    </source>
</reference>
<dbReference type="Proteomes" id="UP000515153">
    <property type="component" value="Unplaced"/>
</dbReference>
<evidence type="ECO:0000259" key="2">
    <source>
        <dbReference type="Pfam" id="PF20516"/>
    </source>
</evidence>
<accession>A0A6P8ATM9</accession>
<evidence type="ECO:0000313" key="4">
    <source>
        <dbReference type="RefSeq" id="XP_030978245.1"/>
    </source>
</evidence>
<evidence type="ECO:0000256" key="1">
    <source>
        <dbReference type="SAM" id="MobiDB-lite"/>
    </source>
</evidence>
<protein>
    <recommendedName>
        <fullName evidence="2">PD-(D/E)XK nuclease-like domain-containing protein</fullName>
    </recommendedName>
</protein>
<name>A0A6P8ATM9_PYRGI</name>
<gene>
    <name evidence="4" type="ORF">PgNI_10034</name>
</gene>
<reference evidence="4" key="3">
    <citation type="submission" date="2025-08" db="UniProtKB">
        <authorList>
            <consortium name="RefSeq"/>
        </authorList>
    </citation>
    <scope>IDENTIFICATION</scope>
    <source>
        <strain evidence="4">NI907</strain>
    </source>
</reference>
<dbReference type="RefSeq" id="XP_030978245.1">
    <property type="nucleotide sequence ID" value="XM_031130013.1"/>
</dbReference>
<keyword evidence="3" id="KW-1185">Reference proteome</keyword>
<feature type="domain" description="PD-(D/E)XK nuclease-like" evidence="2">
    <location>
        <begin position="152"/>
        <end position="417"/>
    </location>
</feature>
<dbReference type="KEGG" id="pgri:PgNI_10034"/>
<feature type="region of interest" description="Disordered" evidence="1">
    <location>
        <begin position="64"/>
        <end position="89"/>
    </location>
</feature>
<dbReference type="GeneID" id="41964921"/>
<organism evidence="3 4">
    <name type="scientific">Pyricularia grisea</name>
    <name type="common">Crabgrass-specific blast fungus</name>
    <name type="synonym">Magnaporthe grisea</name>
    <dbReference type="NCBI Taxonomy" id="148305"/>
    <lineage>
        <taxon>Eukaryota</taxon>
        <taxon>Fungi</taxon>
        <taxon>Dikarya</taxon>
        <taxon>Ascomycota</taxon>
        <taxon>Pezizomycotina</taxon>
        <taxon>Sordariomycetes</taxon>
        <taxon>Sordariomycetidae</taxon>
        <taxon>Magnaporthales</taxon>
        <taxon>Pyriculariaceae</taxon>
        <taxon>Pyricularia</taxon>
    </lineage>
</organism>
<dbReference type="Pfam" id="PF20516">
    <property type="entry name" value="PDDEXK_12"/>
    <property type="match status" value="1"/>
</dbReference>
<dbReference type="InterPro" id="IPR046797">
    <property type="entry name" value="PDDEXK_12"/>
</dbReference>
<proteinExistence type="predicted"/>
<reference evidence="4" key="1">
    <citation type="journal article" date="2019" name="Mol. Biol. Evol.">
        <title>Blast fungal genomes show frequent chromosomal changes, gene gains and losses, and effector gene turnover.</title>
        <authorList>
            <person name="Gomez Luciano L.B."/>
            <person name="Jason Tsai I."/>
            <person name="Chuma I."/>
            <person name="Tosa Y."/>
            <person name="Chen Y.H."/>
            <person name="Li J.Y."/>
            <person name="Li M.Y."/>
            <person name="Jade Lu M.Y."/>
            <person name="Nakayashiki H."/>
            <person name="Li W.H."/>
        </authorList>
    </citation>
    <scope>NUCLEOTIDE SEQUENCE</scope>
    <source>
        <strain evidence="4">NI907</strain>
    </source>
</reference>
<dbReference type="AlphaFoldDB" id="A0A6P8ATM9"/>
<feature type="region of interest" description="Disordered" evidence="1">
    <location>
        <begin position="1"/>
        <end position="47"/>
    </location>
</feature>
<evidence type="ECO:0000313" key="3">
    <source>
        <dbReference type="Proteomes" id="UP000515153"/>
    </source>
</evidence>
<sequence length="429" mass="47442">MSPDPDAFTPPPSHAPRSSSPSKRRRVESLNEIDRPQPTANDADTPHAALLATKKQQGALVLLPNRAYSRTRSSSPRKGRSSSPIKRTIDLGRLEKPVRMASLSNASAQLPDPTVLDLHRRIDKITTFRTPFIRASEEPALVHHLKQTGEEAWPQDWYLSTDGNDSIPTKAELFALLQIRDEAARCMEERESETAWNAEVHLPLLRLATADRPGVRSLLVPTARVTIDWLPAMAASGGISSAASSSAATATTIGTECDIVTRGKMIDLAIALNETKKTPLGASIEQTIQKSGQVSVNHTSHGPLRLRPMGIPIETKVSTSADEGRTQLSIWTAGWFARMEAWVSEKRAANPGTKVRVPSTIPVILITEHDWKLSYICDRTEDFQFVYEVSIGSTKSLLELYKLMAVLRDLTYWVDVELRSFFEELFTSS</sequence>